<reference evidence="11 12" key="1">
    <citation type="submission" date="2018-01" db="EMBL/GenBank/DDBJ databases">
        <title>Whole genome sequencing of Histamine producing bacteria.</title>
        <authorList>
            <person name="Butler K."/>
        </authorList>
    </citation>
    <scope>NUCLEOTIDE SEQUENCE [LARGE SCALE GENOMIC DNA]</scope>
    <source>
        <strain evidence="11 12">DSM 24669</strain>
    </source>
</reference>
<dbReference type="OrthoDB" id="9808348at2"/>
<dbReference type="InterPro" id="IPR001816">
    <property type="entry name" value="Transl_elong_EFTs/EF1B"/>
</dbReference>
<dbReference type="FunFam" id="1.10.286.20:FF:000001">
    <property type="entry name" value="Elongation factor Ts"/>
    <property type="match status" value="1"/>
</dbReference>
<keyword evidence="12" id="KW-1185">Reference proteome</keyword>
<dbReference type="CDD" id="cd14275">
    <property type="entry name" value="UBA_EF-Ts"/>
    <property type="match status" value="1"/>
</dbReference>
<dbReference type="InterPro" id="IPR009060">
    <property type="entry name" value="UBA-like_sf"/>
</dbReference>
<dbReference type="FunFam" id="1.10.8.10:FF:000001">
    <property type="entry name" value="Elongation factor Ts"/>
    <property type="match status" value="1"/>
</dbReference>
<dbReference type="PROSITE" id="PS01127">
    <property type="entry name" value="EF_TS_2"/>
    <property type="match status" value="1"/>
</dbReference>
<dbReference type="PANTHER" id="PTHR11741:SF0">
    <property type="entry name" value="ELONGATION FACTOR TS, MITOCHONDRIAL"/>
    <property type="match status" value="1"/>
</dbReference>
<evidence type="ECO:0000256" key="5">
    <source>
        <dbReference type="ARBA" id="ARBA00022768"/>
    </source>
</evidence>
<dbReference type="Pfam" id="PF00889">
    <property type="entry name" value="EF_TS"/>
    <property type="match status" value="1"/>
</dbReference>
<gene>
    <name evidence="7 11" type="primary">tsf</name>
    <name evidence="11" type="ORF">C9I94_22000</name>
</gene>
<accession>A0A0J8VA54</accession>
<feature type="domain" description="Translation elongation factor EFTs/EF1B dimerisation" evidence="10">
    <location>
        <begin position="71"/>
        <end position="261"/>
    </location>
</feature>
<evidence type="ECO:0000256" key="2">
    <source>
        <dbReference type="ARBA" id="ARBA00005532"/>
    </source>
</evidence>
<dbReference type="Proteomes" id="UP000240481">
    <property type="component" value="Unassembled WGS sequence"/>
</dbReference>
<comment type="caution">
    <text evidence="11">The sequence shown here is derived from an EMBL/GenBank/DDBJ whole genome shotgun (WGS) entry which is preliminary data.</text>
</comment>
<comment type="similarity">
    <text evidence="2 7 8">Belongs to the EF-Ts family.</text>
</comment>
<dbReference type="Gene3D" id="1.10.286.20">
    <property type="match status" value="1"/>
</dbReference>
<dbReference type="SUPFAM" id="SSF46934">
    <property type="entry name" value="UBA-like"/>
    <property type="match status" value="1"/>
</dbReference>
<evidence type="ECO:0000256" key="4">
    <source>
        <dbReference type="ARBA" id="ARBA00022490"/>
    </source>
</evidence>
<proteinExistence type="inferred from homology"/>
<keyword evidence="4 7" id="KW-0963">Cytoplasm</keyword>
<evidence type="ECO:0000256" key="1">
    <source>
        <dbReference type="ARBA" id="ARBA00004496"/>
    </source>
</evidence>
<dbReference type="SUPFAM" id="SSF54713">
    <property type="entry name" value="Elongation factor Ts (EF-Ts), dimerisation domain"/>
    <property type="match status" value="2"/>
</dbReference>
<dbReference type="PROSITE" id="PS01126">
    <property type="entry name" value="EF_TS_1"/>
    <property type="match status" value="1"/>
</dbReference>
<dbReference type="Gene3D" id="1.10.8.10">
    <property type="entry name" value="DNA helicase RuvA subunit, C-terminal domain"/>
    <property type="match status" value="1"/>
</dbReference>
<dbReference type="Gene3D" id="3.30.479.20">
    <property type="entry name" value="Elongation factor Ts, dimerisation domain"/>
    <property type="match status" value="2"/>
</dbReference>
<dbReference type="InterPro" id="IPR014039">
    <property type="entry name" value="Transl_elong_EFTs/EF1B_dimer"/>
</dbReference>
<keyword evidence="6 7" id="KW-0648">Protein biosynthesis</keyword>
<dbReference type="AlphaFoldDB" id="A0A0J8VA54"/>
<evidence type="ECO:0000259" key="10">
    <source>
        <dbReference type="Pfam" id="PF00889"/>
    </source>
</evidence>
<dbReference type="InterPro" id="IPR018101">
    <property type="entry name" value="Transl_elong_Ts_CS"/>
</dbReference>
<sequence>MATVTAALVKELRERTGAGMMECKKALVEANADIELAIENMRKSGAAKAAKKAGNVAAEGTILIKDADGVAALLEVNCQTDFVAKDANFLAFANEVLDVALAERLDIAALQAKFEEQRVTLVAKIGENIGIRRVEFIEGAKVGSYRHGDRIGVVVAGEADEETIKHVAMHIAASKPEFVNPEDVPADVVEKEKAIQVAIAVESGKPQEIAEKMVVGRMKKFTGEVSLTGQAFIMDPSQTVGQMLKAKGATVTNFIRLEVGEGIEKAQEMSFAEEVAAVQKG</sequence>
<dbReference type="InterPro" id="IPR036402">
    <property type="entry name" value="EF-Ts_dimer_sf"/>
</dbReference>
<evidence type="ECO:0000313" key="11">
    <source>
        <dbReference type="EMBL" id="PSW20945.1"/>
    </source>
</evidence>
<feature type="region of interest" description="Involved in Mg(2+) ion dislocation from EF-Tu" evidence="7">
    <location>
        <begin position="80"/>
        <end position="83"/>
    </location>
</feature>
<dbReference type="GO" id="GO:0005737">
    <property type="term" value="C:cytoplasm"/>
    <property type="evidence" value="ECO:0007669"/>
    <property type="project" value="UniProtKB-SubCell"/>
</dbReference>
<dbReference type="FunFam" id="3.30.479.20:FF:000001">
    <property type="entry name" value="Elongation factor Ts"/>
    <property type="match status" value="1"/>
</dbReference>
<evidence type="ECO:0000256" key="8">
    <source>
        <dbReference type="RuleBase" id="RU000642"/>
    </source>
</evidence>
<evidence type="ECO:0000256" key="7">
    <source>
        <dbReference type="HAMAP-Rule" id="MF_00050"/>
    </source>
</evidence>
<evidence type="ECO:0000313" key="12">
    <source>
        <dbReference type="Proteomes" id="UP000240481"/>
    </source>
</evidence>
<dbReference type="EMBL" id="PYLZ01000016">
    <property type="protein sequence ID" value="PSW20945.1"/>
    <property type="molecule type" value="Genomic_DNA"/>
</dbReference>
<keyword evidence="5 7" id="KW-0251">Elongation factor</keyword>
<dbReference type="RefSeq" id="WP_048899937.1">
    <property type="nucleotide sequence ID" value="NZ_AP024852.1"/>
</dbReference>
<protein>
    <recommendedName>
        <fullName evidence="3 7">Elongation factor Ts</fullName>
        <shortName evidence="7">EF-Ts</shortName>
    </recommendedName>
</protein>
<dbReference type="STRING" id="680026.AB733_17485"/>
<dbReference type="GO" id="GO:0003746">
    <property type="term" value="F:translation elongation factor activity"/>
    <property type="evidence" value="ECO:0007669"/>
    <property type="project" value="UniProtKB-UniRule"/>
</dbReference>
<dbReference type="HAMAP" id="MF_00050">
    <property type="entry name" value="EF_Ts"/>
    <property type="match status" value="1"/>
</dbReference>
<evidence type="ECO:0000256" key="3">
    <source>
        <dbReference type="ARBA" id="ARBA00016956"/>
    </source>
</evidence>
<organism evidence="11 12">
    <name type="scientific">Photobacterium swingsii</name>
    <dbReference type="NCBI Taxonomy" id="680026"/>
    <lineage>
        <taxon>Bacteria</taxon>
        <taxon>Pseudomonadati</taxon>
        <taxon>Pseudomonadota</taxon>
        <taxon>Gammaproteobacteria</taxon>
        <taxon>Vibrionales</taxon>
        <taxon>Vibrionaceae</taxon>
        <taxon>Photobacterium</taxon>
    </lineage>
</organism>
<evidence type="ECO:0000256" key="9">
    <source>
        <dbReference type="RuleBase" id="RU000643"/>
    </source>
</evidence>
<dbReference type="NCBIfam" id="TIGR00116">
    <property type="entry name" value="tsf"/>
    <property type="match status" value="1"/>
</dbReference>
<comment type="function">
    <text evidence="7 8">Associates with the EF-Tu.GDP complex and induces the exchange of GDP to GTP. It remains bound to the aminoacyl-tRNA.EF-Tu.GTP complex up to the GTP hydrolysis stage on the ribosome.</text>
</comment>
<comment type="subcellular location">
    <subcellularLocation>
        <location evidence="1 7 9">Cytoplasm</location>
    </subcellularLocation>
</comment>
<evidence type="ECO:0000256" key="6">
    <source>
        <dbReference type="ARBA" id="ARBA00022917"/>
    </source>
</evidence>
<name>A0A0J8VA54_9GAMM</name>
<dbReference type="PANTHER" id="PTHR11741">
    <property type="entry name" value="ELONGATION FACTOR TS"/>
    <property type="match status" value="1"/>
</dbReference>